<comment type="caution">
    <text evidence="1">The sequence shown here is derived from an EMBL/GenBank/DDBJ whole genome shotgun (WGS) entry which is preliminary data.</text>
</comment>
<protein>
    <submittedName>
        <fullName evidence="1">DUF4826 family protein</fullName>
    </submittedName>
</protein>
<keyword evidence="2" id="KW-1185">Reference proteome</keyword>
<organism evidence="1 2">
    <name type="scientific">Psychrosphaera algicola</name>
    <dbReference type="NCBI Taxonomy" id="3023714"/>
    <lineage>
        <taxon>Bacteria</taxon>
        <taxon>Pseudomonadati</taxon>
        <taxon>Pseudomonadota</taxon>
        <taxon>Gammaproteobacteria</taxon>
        <taxon>Alteromonadales</taxon>
        <taxon>Pseudoalteromonadaceae</taxon>
        <taxon>Psychrosphaera</taxon>
    </lineage>
</organism>
<dbReference type="RefSeq" id="WP_272179841.1">
    <property type="nucleotide sequence ID" value="NZ_JAQOMS010000002.1"/>
</dbReference>
<sequence>MSENKTNTLTEEEINQWCKASYQEATKILAQNGIITESVDTKDSRYLPPVIAFWKLKSTDGNQFWVVCGEIKHDFLPVSAANSAREAARSFALRWQIEVEQLVTKQQVETDEAVIEQLKQEAADTNFCADRLYQIFEIESFWG</sequence>
<evidence type="ECO:0000313" key="2">
    <source>
        <dbReference type="Proteomes" id="UP001528411"/>
    </source>
</evidence>
<dbReference type="Pfam" id="PF16108">
    <property type="entry name" value="DUF4826"/>
    <property type="match status" value="1"/>
</dbReference>
<dbReference type="InterPro" id="IPR032251">
    <property type="entry name" value="DUF4826"/>
</dbReference>
<proteinExistence type="predicted"/>
<name>A0ABT5FC38_9GAMM</name>
<dbReference type="EMBL" id="JAQOMS010000002">
    <property type="protein sequence ID" value="MDC2888141.1"/>
    <property type="molecule type" value="Genomic_DNA"/>
</dbReference>
<reference evidence="1 2" key="1">
    <citation type="submission" date="2023-01" db="EMBL/GenBank/DDBJ databases">
        <title>Psychrosphaera sp. nov., isolated from marine algae.</title>
        <authorList>
            <person name="Bayburt H."/>
            <person name="Choi B.J."/>
            <person name="Kim J.M."/>
            <person name="Choi D.G."/>
            <person name="Jeon C.O."/>
        </authorList>
    </citation>
    <scope>NUCLEOTIDE SEQUENCE [LARGE SCALE GENOMIC DNA]</scope>
    <source>
        <strain evidence="1 2">G1-22</strain>
    </source>
</reference>
<gene>
    <name evidence="1" type="ORF">PN838_04105</name>
</gene>
<accession>A0ABT5FC38</accession>
<evidence type="ECO:0000313" key="1">
    <source>
        <dbReference type="EMBL" id="MDC2888141.1"/>
    </source>
</evidence>
<dbReference type="Proteomes" id="UP001528411">
    <property type="component" value="Unassembled WGS sequence"/>
</dbReference>